<dbReference type="EMBL" id="FQ311873">
    <property type="protein sequence ID" value="CBS91012.1"/>
    <property type="molecule type" value="Genomic_DNA"/>
</dbReference>
<keyword evidence="1" id="KW-0614">Plasmid</keyword>
<dbReference type="HOGENOM" id="CLU_2663178_0_0_5"/>
<keyword evidence="2" id="KW-1185">Reference proteome</keyword>
<reference evidence="2" key="1">
    <citation type="journal article" date="2011" name="PLoS Genet.">
        <title>Azospirillum genomes reveal transition of bacteria from aquatic to terrestrial environments.</title>
        <authorList>
            <person name="Wisniewski-Dye F."/>
            <person name="Borziak K."/>
            <person name="Khalsa-Moyers G."/>
            <person name="Alexandre G."/>
            <person name="Sukharnikov L.O."/>
            <person name="Wuichet K."/>
            <person name="Hurst G.B."/>
            <person name="McDonald W.H."/>
            <person name="Robertson J.S."/>
            <person name="Barbe V."/>
            <person name="Calteau A."/>
            <person name="Rouy Z."/>
            <person name="Mangenot S."/>
            <person name="Prigent-Combaret C."/>
            <person name="Normand P."/>
            <person name="Boyer M."/>
            <person name="Siguier P."/>
            <person name="Dessaux Y."/>
            <person name="Elmerich C."/>
            <person name="Condemine G."/>
            <person name="Krishnen G."/>
            <person name="Kennedy I."/>
            <person name="Paterson A.H."/>
            <person name="Gonzalez V."/>
            <person name="Mavingui P."/>
            <person name="Zhulin I.B."/>
        </authorList>
    </citation>
    <scope>NUCLEOTIDE SEQUENCE [LARGE SCALE GENOMIC DNA]</scope>
    <source>
        <strain evidence="2">4B</strain>
    </source>
</reference>
<evidence type="ECO:0000313" key="2">
    <source>
        <dbReference type="Proteomes" id="UP000005667"/>
    </source>
</evidence>
<protein>
    <submittedName>
        <fullName evidence="1">Uncharacterized protein</fullName>
    </submittedName>
</protein>
<dbReference type="Proteomes" id="UP000005667">
    <property type="component" value="Plasmid AZO_p5"/>
</dbReference>
<proteinExistence type="predicted"/>
<organism evidence="1 2">
    <name type="scientific">Azospirillum lipoferum (strain 4B)</name>
    <dbReference type="NCBI Taxonomy" id="862719"/>
    <lineage>
        <taxon>Bacteria</taxon>
        <taxon>Pseudomonadati</taxon>
        <taxon>Pseudomonadota</taxon>
        <taxon>Alphaproteobacteria</taxon>
        <taxon>Rhodospirillales</taxon>
        <taxon>Azospirillaceae</taxon>
        <taxon>Azospirillum</taxon>
    </lineage>
</organism>
<dbReference type="KEGG" id="ali:AZOLI_p50002"/>
<evidence type="ECO:0000313" key="1">
    <source>
        <dbReference type="EMBL" id="CBS91012.1"/>
    </source>
</evidence>
<dbReference type="AlphaFoldDB" id="G7ZHM9"/>
<accession>G7ZHM9</accession>
<geneLocation type="plasmid" evidence="1 2">
    <name>AZO_p5</name>
</geneLocation>
<sequence>MRAVTDHHVDRRHVEGRQRLKLSLTNRSIGLISTPHYRAMRSSKPAKALLDARTAVRYILTSLARQRMRFGKRRS</sequence>
<name>G7ZHM9_AZOL4</name>
<gene>
    <name evidence="1" type="ordered locus">AZOLI_p50002</name>
</gene>